<feature type="compositionally biased region" description="Acidic residues" evidence="6">
    <location>
        <begin position="749"/>
        <end position="765"/>
    </location>
</feature>
<gene>
    <name evidence="8" type="primary">Ankle2</name>
    <name evidence="8" type="ORF">Bhyg_09894</name>
</gene>
<dbReference type="GO" id="GO:0005783">
    <property type="term" value="C:endoplasmic reticulum"/>
    <property type="evidence" value="ECO:0007669"/>
    <property type="project" value="TreeGrafter"/>
</dbReference>
<organism evidence="8 9">
    <name type="scientific">Pseudolycoriella hygida</name>
    <dbReference type="NCBI Taxonomy" id="35572"/>
    <lineage>
        <taxon>Eukaryota</taxon>
        <taxon>Metazoa</taxon>
        <taxon>Ecdysozoa</taxon>
        <taxon>Arthropoda</taxon>
        <taxon>Hexapoda</taxon>
        <taxon>Insecta</taxon>
        <taxon>Pterygota</taxon>
        <taxon>Neoptera</taxon>
        <taxon>Endopterygota</taxon>
        <taxon>Diptera</taxon>
        <taxon>Nematocera</taxon>
        <taxon>Sciaroidea</taxon>
        <taxon>Sciaridae</taxon>
        <taxon>Pseudolycoriella</taxon>
    </lineage>
</organism>
<evidence type="ECO:0000256" key="1">
    <source>
        <dbReference type="ARBA" id="ARBA00007597"/>
    </source>
</evidence>
<feature type="region of interest" description="Disordered" evidence="6">
    <location>
        <begin position="726"/>
        <end position="781"/>
    </location>
</feature>
<dbReference type="Gene3D" id="1.25.40.20">
    <property type="entry name" value="Ankyrin repeat-containing domain"/>
    <property type="match status" value="1"/>
</dbReference>
<dbReference type="InterPro" id="IPR056237">
    <property type="entry name" value="ANKLE2_3rd"/>
</dbReference>
<keyword evidence="9" id="KW-1185">Reference proteome</keyword>
<sequence>MSFYGIFIPSNKENEREIHNVFTDKQEAFQLLKNHKEARLKEFKTSEEATNFSKNGIAVLPVNTTMSASPANSLDKSPFRSLKSQELVAFRKSIEQGKLDVVHETIWDNPRYLIGSGDTPTILKESTRYNALHVAVLAKNAKMCELILKTIGDPFYIELVHNNKHNPHICEEISKILLDLYLNMPEKGRNETPLHLAVKFGCVEVVEVLTSYVQCSYTVNSDGKYPKDIICFRCLDTASEETINRISELLEERFYVPVIRSIDNSIPPIIGEPFSPSNPPNFVFDALSPEMQIQACAGPMSKEKAEVFRKRWKTPPRSTPERNLPLNFPRKLLLFNEPNSENAPCNNNLTANTPVANDNESAHEIDRNSNNVTNGNSDSFDSDLYKMYRNKPLIDLNVSSASSEASDRCFDSPMRAERHVKLSDTEKGLEVIGREIAKDQNVKWQEYWNFLGDFVDIASSDGLNKLEHHLRKAHSKNASNNKVTQFGTPISNLCNRLSNLEVNVVDREWDKTRTKSFIKSVKKVDMSLLPTSVPTSFGSPYSCVDKSCQVYSKRLAVSILYNLDSVISVNDVLQSELKRLNSLISSYKADARFHYVNFQATHSRFASLIVYYLMLNNCNLTKFKNSLNQISDSTRKIVSESYAFRKESLFVNIQQICVIDNLLRVLDSDEFSHLIPPEVMTTEQDFSELWQSESKCDCTWSNDKSRQQRRCRPKFVGNSSFLLNENDLQTNEETNKLENTQRWSRSQDSSDDEFFSDAENSDNENEMFYTPPSSPSQLMDDDEEMGDQSILQNSYSTYLLGDEPTKTDMHVLNALKNVEIDKTLYPHINQWKAALLQHTQEEIQNFPSPCVIVKGRQTSDLSVRKLFQSPMKFQLSPVKKTVRFSNFFRPKSFSFSSADYSTDSDASPLARMAVSPIDNTPSPASPSDSAILK</sequence>
<reference evidence="8" key="1">
    <citation type="submission" date="2022-07" db="EMBL/GenBank/DDBJ databases">
        <authorList>
            <person name="Trinca V."/>
            <person name="Uliana J.V.C."/>
            <person name="Torres T.T."/>
            <person name="Ward R.J."/>
            <person name="Monesi N."/>
        </authorList>
    </citation>
    <scope>NUCLEOTIDE SEQUENCE</scope>
    <source>
        <strain evidence="8">HSMRA1968</strain>
        <tissue evidence="8">Whole embryos</tissue>
    </source>
</reference>
<dbReference type="PROSITE" id="PS50088">
    <property type="entry name" value="ANK_REPEAT"/>
    <property type="match status" value="1"/>
</dbReference>
<feature type="region of interest" description="Disordered" evidence="6">
    <location>
        <begin position="911"/>
        <end position="933"/>
    </location>
</feature>
<dbReference type="SUPFAM" id="SSF48403">
    <property type="entry name" value="Ankyrin repeat"/>
    <property type="match status" value="1"/>
</dbReference>
<dbReference type="InterPro" id="IPR002110">
    <property type="entry name" value="Ankyrin_rpt"/>
</dbReference>
<keyword evidence="4" id="KW-0131">Cell cycle</keyword>
<evidence type="ECO:0000256" key="2">
    <source>
        <dbReference type="ARBA" id="ARBA00022618"/>
    </source>
</evidence>
<accession>A0A9Q0MSE8</accession>
<dbReference type="PROSITE" id="PS50297">
    <property type="entry name" value="ANK_REP_REGION"/>
    <property type="match status" value="1"/>
</dbReference>
<evidence type="ECO:0000313" key="9">
    <source>
        <dbReference type="Proteomes" id="UP001151699"/>
    </source>
</evidence>
<dbReference type="PANTHER" id="PTHR12349:SF4">
    <property type="entry name" value="ANKYRIN REPEAT AND LEM DOMAIN-CONTAINING PROTEIN 2"/>
    <property type="match status" value="1"/>
</dbReference>
<name>A0A9Q0MSE8_9DIPT</name>
<evidence type="ECO:0000256" key="4">
    <source>
        <dbReference type="ARBA" id="ARBA00023306"/>
    </source>
</evidence>
<dbReference type="Pfam" id="PF24567">
    <property type="entry name" value="ANKLE2_3rd"/>
    <property type="match status" value="2"/>
</dbReference>
<dbReference type="OrthoDB" id="7446186at2759"/>
<feature type="compositionally biased region" description="Polar residues" evidence="6">
    <location>
        <begin position="368"/>
        <end position="378"/>
    </location>
</feature>
<dbReference type="PANTHER" id="PTHR12349">
    <property type="entry name" value="ANKYRIN REPEAT AND LEM DOMAIN-CONTAINING PROTEIN 2"/>
    <property type="match status" value="1"/>
</dbReference>
<keyword evidence="2" id="KW-0132">Cell division</keyword>
<dbReference type="InterPro" id="IPR036770">
    <property type="entry name" value="Ankyrin_rpt-contain_sf"/>
</dbReference>
<comment type="similarity">
    <text evidence="1">Belongs to the ANKLE2 family.</text>
</comment>
<evidence type="ECO:0000256" key="6">
    <source>
        <dbReference type="SAM" id="MobiDB-lite"/>
    </source>
</evidence>
<evidence type="ECO:0000256" key="5">
    <source>
        <dbReference type="PROSITE-ProRule" id="PRU00023"/>
    </source>
</evidence>
<dbReference type="GO" id="GO:0051721">
    <property type="term" value="F:protein phosphatase 2A binding"/>
    <property type="evidence" value="ECO:0007669"/>
    <property type="project" value="TreeGrafter"/>
</dbReference>
<feature type="compositionally biased region" description="Polar residues" evidence="6">
    <location>
        <begin position="917"/>
        <end position="933"/>
    </location>
</feature>
<feature type="compositionally biased region" description="Polar residues" evidence="6">
    <location>
        <begin position="726"/>
        <end position="740"/>
    </location>
</feature>
<keyword evidence="3 5" id="KW-0040">ANK repeat</keyword>
<feature type="domain" description="ANKLE2 third alpha/beta" evidence="7">
    <location>
        <begin position="408"/>
        <end position="447"/>
    </location>
</feature>
<evidence type="ECO:0000313" key="8">
    <source>
        <dbReference type="EMBL" id="KAJ6637166.1"/>
    </source>
</evidence>
<dbReference type="GO" id="GO:0051301">
    <property type="term" value="P:cell division"/>
    <property type="evidence" value="ECO:0007669"/>
    <property type="project" value="UniProtKB-KW"/>
</dbReference>
<dbReference type="SMART" id="SM00248">
    <property type="entry name" value="ANK"/>
    <property type="match status" value="2"/>
</dbReference>
<feature type="region of interest" description="Disordered" evidence="6">
    <location>
        <begin position="359"/>
        <end position="378"/>
    </location>
</feature>
<proteinExistence type="inferred from homology"/>
<feature type="domain" description="ANKLE2 third alpha/beta" evidence="7">
    <location>
        <begin position="254"/>
        <end position="318"/>
    </location>
</feature>
<protein>
    <submittedName>
        <fullName evidence="8">Ankyrin repeat and LEM domain-containing protein 2 like</fullName>
    </submittedName>
</protein>
<dbReference type="EMBL" id="WJQU01000003">
    <property type="protein sequence ID" value="KAJ6637166.1"/>
    <property type="molecule type" value="Genomic_DNA"/>
</dbReference>
<dbReference type="Pfam" id="PF00023">
    <property type="entry name" value="Ank"/>
    <property type="match status" value="1"/>
</dbReference>
<comment type="caution">
    <text evidence="8">The sequence shown here is derived from an EMBL/GenBank/DDBJ whole genome shotgun (WGS) entry which is preliminary data.</text>
</comment>
<dbReference type="Proteomes" id="UP001151699">
    <property type="component" value="Chromosome X"/>
</dbReference>
<evidence type="ECO:0000256" key="3">
    <source>
        <dbReference type="ARBA" id="ARBA00023043"/>
    </source>
</evidence>
<evidence type="ECO:0000259" key="7">
    <source>
        <dbReference type="Pfam" id="PF24567"/>
    </source>
</evidence>
<dbReference type="AlphaFoldDB" id="A0A9Q0MSE8"/>
<feature type="repeat" description="ANK" evidence="5">
    <location>
        <begin position="189"/>
        <end position="209"/>
    </location>
</feature>